<dbReference type="SUPFAM" id="SSF49899">
    <property type="entry name" value="Concanavalin A-like lectins/glucanases"/>
    <property type="match status" value="2"/>
</dbReference>
<keyword evidence="6" id="KW-0326">Glycosidase</keyword>
<feature type="transmembrane region" description="Helical" evidence="9">
    <location>
        <begin position="413"/>
        <end position="436"/>
    </location>
</feature>
<dbReference type="InterPro" id="IPR010713">
    <property type="entry name" value="XET_C"/>
</dbReference>
<dbReference type="Proteomes" id="UP000652761">
    <property type="component" value="Unassembled WGS sequence"/>
</dbReference>
<dbReference type="CDD" id="cd02176">
    <property type="entry name" value="GH16_XET"/>
    <property type="match status" value="1"/>
</dbReference>
<feature type="domain" description="GH16" evidence="10">
    <location>
        <begin position="429"/>
        <end position="664"/>
    </location>
</feature>
<dbReference type="InterPro" id="IPR013320">
    <property type="entry name" value="ConA-like_dom_sf"/>
</dbReference>
<name>A0A843UIZ1_COLES</name>
<keyword evidence="12" id="KW-1185">Reference proteome</keyword>
<dbReference type="GO" id="GO:0004553">
    <property type="term" value="F:hydrolase activity, hydrolyzing O-glycosyl compounds"/>
    <property type="evidence" value="ECO:0007669"/>
    <property type="project" value="InterPro"/>
</dbReference>
<evidence type="ECO:0000256" key="9">
    <source>
        <dbReference type="SAM" id="Phobius"/>
    </source>
</evidence>
<dbReference type="AlphaFoldDB" id="A0A843UIZ1"/>
<keyword evidence="9" id="KW-0812">Transmembrane</keyword>
<gene>
    <name evidence="11" type="ORF">Taro_014734</name>
</gene>
<keyword evidence="3" id="KW-0378">Hydrolase</keyword>
<evidence type="ECO:0000256" key="6">
    <source>
        <dbReference type="ARBA" id="ARBA00023295"/>
    </source>
</evidence>
<evidence type="ECO:0000259" key="10">
    <source>
        <dbReference type="PROSITE" id="PS51762"/>
    </source>
</evidence>
<keyword evidence="9" id="KW-0472">Membrane</keyword>
<dbReference type="InterPro" id="IPR008263">
    <property type="entry name" value="GH16_AS"/>
</dbReference>
<keyword evidence="9" id="KW-1133">Transmembrane helix</keyword>
<dbReference type="InterPro" id="IPR044791">
    <property type="entry name" value="Beta-glucanase/XTH"/>
</dbReference>
<dbReference type="InterPro" id="IPR016455">
    <property type="entry name" value="XTH"/>
</dbReference>
<feature type="compositionally biased region" description="Polar residues" evidence="8">
    <location>
        <begin position="1"/>
        <end position="20"/>
    </location>
</feature>
<organism evidence="11 12">
    <name type="scientific">Colocasia esculenta</name>
    <name type="common">Wild taro</name>
    <name type="synonym">Arum esculentum</name>
    <dbReference type="NCBI Taxonomy" id="4460"/>
    <lineage>
        <taxon>Eukaryota</taxon>
        <taxon>Viridiplantae</taxon>
        <taxon>Streptophyta</taxon>
        <taxon>Embryophyta</taxon>
        <taxon>Tracheophyta</taxon>
        <taxon>Spermatophyta</taxon>
        <taxon>Magnoliopsida</taxon>
        <taxon>Liliopsida</taxon>
        <taxon>Araceae</taxon>
        <taxon>Aroideae</taxon>
        <taxon>Colocasieae</taxon>
        <taxon>Colocasia</taxon>
    </lineage>
</organism>
<dbReference type="FunFam" id="2.60.120.200:FF:000025">
    <property type="entry name" value="Xyloglucan endotransglucosylase/hydrolase"/>
    <property type="match status" value="1"/>
</dbReference>
<dbReference type="Gene3D" id="2.60.120.200">
    <property type="match status" value="2"/>
</dbReference>
<dbReference type="EC" id="2.4.1.207" evidence="1"/>
<reference evidence="11" key="1">
    <citation type="submission" date="2017-07" db="EMBL/GenBank/DDBJ databases">
        <title>Taro Niue Genome Assembly and Annotation.</title>
        <authorList>
            <person name="Atibalentja N."/>
            <person name="Keating K."/>
            <person name="Fields C.J."/>
        </authorList>
    </citation>
    <scope>NUCLEOTIDE SEQUENCE</scope>
    <source>
        <strain evidence="11">Niue_2</strain>
        <tissue evidence="11">Leaf</tissue>
    </source>
</reference>
<dbReference type="GO" id="GO:0010411">
    <property type="term" value="P:xyloglucan metabolic process"/>
    <property type="evidence" value="ECO:0007669"/>
    <property type="project" value="InterPro"/>
</dbReference>
<keyword evidence="2" id="KW-0808">Transferase</keyword>
<dbReference type="PANTHER" id="PTHR31062">
    <property type="entry name" value="XYLOGLUCAN ENDOTRANSGLUCOSYLASE/HYDROLASE PROTEIN 8-RELATED"/>
    <property type="match status" value="1"/>
</dbReference>
<evidence type="ECO:0000256" key="1">
    <source>
        <dbReference type="ARBA" id="ARBA00012152"/>
    </source>
</evidence>
<dbReference type="Pfam" id="PF00722">
    <property type="entry name" value="Glyco_hydro_16"/>
    <property type="match status" value="3"/>
</dbReference>
<dbReference type="GO" id="GO:0016762">
    <property type="term" value="F:xyloglucan:xyloglucosyl transferase activity"/>
    <property type="evidence" value="ECO:0007669"/>
    <property type="project" value="UniProtKB-EC"/>
</dbReference>
<evidence type="ECO:0000256" key="5">
    <source>
        <dbReference type="ARBA" id="ARBA00023180"/>
    </source>
</evidence>
<dbReference type="PROSITE" id="PS51762">
    <property type="entry name" value="GH16_2"/>
    <property type="match status" value="2"/>
</dbReference>
<evidence type="ECO:0000256" key="3">
    <source>
        <dbReference type="ARBA" id="ARBA00022801"/>
    </source>
</evidence>
<feature type="domain" description="GH16" evidence="10">
    <location>
        <begin position="42"/>
        <end position="304"/>
    </location>
</feature>
<evidence type="ECO:0000313" key="11">
    <source>
        <dbReference type="EMBL" id="MQL82267.1"/>
    </source>
</evidence>
<sequence length="734" mass="81703">MTTHGKTTRSTTYKSPSQVSTPTTTTTTITIATVSFSHKYQATHTHFSPPSNSRRQRLFRVLPAFGFPSSSLMNLRVLISLSHSTMAALAGARRWVPQAFLLVGVLMVASASAGNFYQKVDVTWGDGRGQIHNNGELLTLSLDRYSGSGFQSKNQYLFCKIDMQLKLVPGNSAGTVTTYYLSSQGNAHDEIDFEFLGNLSGDPYTVHTNVFVQGKGNREQQFKLWFDPTSDFHTYSILWNPQHIIFYVDGIPIRDFKNHEANGVPFPTYQPMRIYSSLWDADDWATRGGLVKTDWTQAPFVASYRNYSDDLSCVWASGASTCASPPAWMYQQLDYAGQGAMKWVQQNYMIYNYCTDLNRFPQGLPPDSWEKENAHLVKLIAAIFTPEPCILNGKDLSLRMSSRDCQKHPQDMLWLLQSLLLVGVLMGTTASAANFYQEIDITWGGGRGQILENGQLLTLSLDRSSGSGFQSKKEYLFGKIDMQLKLVPGNSAGTDTTESEAPPSTRLCLRCANSGSSAVPLRCVGFFHHRAAACPVIFSKLSSQGSTHDEIDFEFLGNLSGEPYTLHTNMFTEGKGDREQQFKLWYDPTADFHTYSVLWNPLNVIFSVDGVPIRVFKNHETDGIPYTKNQAMRLYSSIWDAEEWATRGGLVKTDWTQAPFVASYRNFAADACVWSLGVSSCATAASAPPTAWIDEQGAGRRRSARAAGDFFTDFVVVFYVDVLNSFMGDAVLFT</sequence>
<dbReference type="GO" id="GO:0048046">
    <property type="term" value="C:apoplast"/>
    <property type="evidence" value="ECO:0007669"/>
    <property type="project" value="InterPro"/>
</dbReference>
<evidence type="ECO:0000256" key="4">
    <source>
        <dbReference type="ARBA" id="ARBA00023157"/>
    </source>
</evidence>
<keyword evidence="4" id="KW-1015">Disulfide bond</keyword>
<dbReference type="OrthoDB" id="4781at2759"/>
<dbReference type="InterPro" id="IPR000757">
    <property type="entry name" value="Beta-glucanase-like"/>
</dbReference>
<evidence type="ECO:0000313" key="12">
    <source>
        <dbReference type="Proteomes" id="UP000652761"/>
    </source>
</evidence>
<feature type="transmembrane region" description="Helical" evidence="9">
    <location>
        <begin position="58"/>
        <end position="79"/>
    </location>
</feature>
<evidence type="ECO:0000256" key="8">
    <source>
        <dbReference type="SAM" id="MobiDB-lite"/>
    </source>
</evidence>
<comment type="catalytic activity">
    <reaction evidence="7">
        <text>breaks a beta-(1-&gt;4) bond in the backbone of a xyloglucan and transfers the xyloglucanyl segment on to O-4 of the non-reducing terminal glucose residue of an acceptor, which can be a xyloglucan or an oligosaccharide of xyloglucan.</text>
        <dbReference type="EC" id="2.4.1.207"/>
    </reaction>
</comment>
<keyword evidence="5" id="KW-0325">Glycoprotein</keyword>
<feature type="region of interest" description="Disordered" evidence="8">
    <location>
        <begin position="1"/>
        <end position="24"/>
    </location>
</feature>
<accession>A0A843UIZ1</accession>
<feature type="transmembrane region" description="Helical" evidence="9">
    <location>
        <begin position="99"/>
        <end position="117"/>
    </location>
</feature>
<proteinExistence type="predicted"/>
<protein>
    <recommendedName>
        <fullName evidence="1">xyloglucan:xyloglucosyl transferase</fullName>
        <ecNumber evidence="1">2.4.1.207</ecNumber>
    </recommendedName>
</protein>
<dbReference type="PROSITE" id="PS01034">
    <property type="entry name" value="GH16_1"/>
    <property type="match status" value="2"/>
</dbReference>
<dbReference type="GO" id="GO:0042546">
    <property type="term" value="P:cell wall biogenesis"/>
    <property type="evidence" value="ECO:0007669"/>
    <property type="project" value="InterPro"/>
</dbReference>
<dbReference type="Pfam" id="PF06955">
    <property type="entry name" value="XET_C"/>
    <property type="match status" value="1"/>
</dbReference>
<dbReference type="EMBL" id="NMUH01000621">
    <property type="protein sequence ID" value="MQL82267.1"/>
    <property type="molecule type" value="Genomic_DNA"/>
</dbReference>
<comment type="caution">
    <text evidence="11">The sequence shown here is derived from an EMBL/GenBank/DDBJ whole genome shotgun (WGS) entry which is preliminary data.</text>
</comment>
<evidence type="ECO:0000256" key="2">
    <source>
        <dbReference type="ARBA" id="ARBA00022679"/>
    </source>
</evidence>
<evidence type="ECO:0000256" key="7">
    <source>
        <dbReference type="ARBA" id="ARBA00034022"/>
    </source>
</evidence>